<sequence>MTCIDPLPGEKFSPVKMLVALGLLFGVLVAGLGQAQAGPWLFTADEKKSKIDLKVTLDLGITKESDSDSTKVEGTMIAELTPDAPPVETIHITSGDFRSTKSKLRLSYSLGPFGLFGNAKFSMSDLSIRIDPGDAGEEAELDDDGNFTQEDNTPTLSGLVSYDVNALGNESQGEIDFSDPEQFPEDQQADAFTIEGQLTWDGDQPVLKFDFEIEQEVETEEFEGITVLVLASGTLVARGERLAGPPLLAIEPAGDGQLRLAWESGAYTLEAAAEPTFAEPETIELADGQAEHIIKPSADHPHRFFRLRRQ</sequence>
<dbReference type="AlphaFoldDB" id="A0A381VMZ1"/>
<accession>A0A381VMZ1</accession>
<gene>
    <name evidence="1" type="ORF">METZ01_LOCUS93697</name>
</gene>
<protein>
    <submittedName>
        <fullName evidence="1">Uncharacterized protein</fullName>
    </submittedName>
</protein>
<name>A0A381VMZ1_9ZZZZ</name>
<dbReference type="EMBL" id="UINC01009092">
    <property type="protein sequence ID" value="SVA40843.1"/>
    <property type="molecule type" value="Genomic_DNA"/>
</dbReference>
<evidence type="ECO:0000313" key="1">
    <source>
        <dbReference type="EMBL" id="SVA40843.1"/>
    </source>
</evidence>
<organism evidence="1">
    <name type="scientific">marine metagenome</name>
    <dbReference type="NCBI Taxonomy" id="408172"/>
    <lineage>
        <taxon>unclassified sequences</taxon>
        <taxon>metagenomes</taxon>
        <taxon>ecological metagenomes</taxon>
    </lineage>
</organism>
<reference evidence="1" key="1">
    <citation type="submission" date="2018-05" db="EMBL/GenBank/DDBJ databases">
        <authorList>
            <person name="Lanie J.A."/>
            <person name="Ng W.-L."/>
            <person name="Kazmierczak K.M."/>
            <person name="Andrzejewski T.M."/>
            <person name="Davidsen T.M."/>
            <person name="Wayne K.J."/>
            <person name="Tettelin H."/>
            <person name="Glass J.I."/>
            <person name="Rusch D."/>
            <person name="Podicherti R."/>
            <person name="Tsui H.-C.T."/>
            <person name="Winkler M.E."/>
        </authorList>
    </citation>
    <scope>NUCLEOTIDE SEQUENCE</scope>
</reference>
<proteinExistence type="predicted"/>